<feature type="transmembrane region" description="Helical" evidence="1">
    <location>
        <begin position="38"/>
        <end position="56"/>
    </location>
</feature>
<evidence type="ECO:0000313" key="4">
    <source>
        <dbReference type="Proteomes" id="UP001479436"/>
    </source>
</evidence>
<dbReference type="SUPFAM" id="SSF103481">
    <property type="entry name" value="Multidrug resistance efflux transporter EmrE"/>
    <property type="match status" value="1"/>
</dbReference>
<keyword evidence="4" id="KW-1185">Reference proteome</keyword>
<evidence type="ECO:0000259" key="2">
    <source>
        <dbReference type="Pfam" id="PF00892"/>
    </source>
</evidence>
<dbReference type="InterPro" id="IPR000620">
    <property type="entry name" value="EamA_dom"/>
</dbReference>
<feature type="transmembrane region" description="Helical" evidence="1">
    <location>
        <begin position="260"/>
        <end position="282"/>
    </location>
</feature>
<feature type="transmembrane region" description="Helical" evidence="1">
    <location>
        <begin position="140"/>
        <end position="159"/>
    </location>
</feature>
<dbReference type="PANTHER" id="PTHR19346">
    <property type="entry name" value="SUGAR PHOSPHATE TRANSPORTER DOMAIN-CONTAINING PROTEIN"/>
    <property type="match status" value="1"/>
</dbReference>
<evidence type="ECO:0000313" key="3">
    <source>
        <dbReference type="EMBL" id="KAK9722090.1"/>
    </source>
</evidence>
<feature type="transmembrane region" description="Helical" evidence="1">
    <location>
        <begin position="329"/>
        <end position="348"/>
    </location>
</feature>
<reference evidence="3 4" key="1">
    <citation type="submission" date="2023-04" db="EMBL/GenBank/DDBJ databases">
        <title>Genome of Basidiobolus ranarum AG-B5.</title>
        <authorList>
            <person name="Stajich J.E."/>
            <person name="Carter-House D."/>
            <person name="Gryganskyi A."/>
        </authorList>
    </citation>
    <scope>NUCLEOTIDE SEQUENCE [LARGE SCALE GENOMIC DNA]</scope>
    <source>
        <strain evidence="3 4">AG-B5</strain>
    </source>
</reference>
<dbReference type="Proteomes" id="UP001479436">
    <property type="component" value="Unassembled WGS sequence"/>
</dbReference>
<protein>
    <recommendedName>
        <fullName evidence="2">EamA domain-containing protein</fullName>
    </recommendedName>
</protein>
<feature type="domain" description="EamA" evidence="2">
    <location>
        <begin position="140"/>
        <end position="212"/>
    </location>
</feature>
<feature type="transmembrane region" description="Helical" evidence="1">
    <location>
        <begin position="302"/>
        <end position="322"/>
    </location>
</feature>
<keyword evidence="1" id="KW-0812">Transmembrane</keyword>
<dbReference type="InterPro" id="IPR037185">
    <property type="entry name" value="EmrE-like"/>
</dbReference>
<gene>
    <name evidence="3" type="ORF">K7432_002938</name>
</gene>
<dbReference type="PANTHER" id="PTHR19346:SF4">
    <property type="entry name" value="SUGAR PHOSPHATE TRANSPORTER DOMAIN-CONTAINING PROTEIN"/>
    <property type="match status" value="1"/>
</dbReference>
<feature type="transmembrane region" description="Helical" evidence="1">
    <location>
        <begin position="196"/>
        <end position="217"/>
    </location>
</feature>
<feature type="transmembrane region" description="Helical" evidence="1">
    <location>
        <begin position="354"/>
        <end position="374"/>
    </location>
</feature>
<accession>A0ABR2W7A2</accession>
<keyword evidence="1" id="KW-1133">Transmembrane helix</keyword>
<name>A0ABR2W7A2_9FUNG</name>
<dbReference type="Pfam" id="PF00892">
    <property type="entry name" value="EamA"/>
    <property type="match status" value="1"/>
</dbReference>
<dbReference type="InterPro" id="IPR026505">
    <property type="entry name" value="Solute_c_fam_35_mem_F3/F4"/>
</dbReference>
<organism evidence="3 4">
    <name type="scientific">Basidiobolus ranarum</name>
    <dbReference type="NCBI Taxonomy" id="34480"/>
    <lineage>
        <taxon>Eukaryota</taxon>
        <taxon>Fungi</taxon>
        <taxon>Fungi incertae sedis</taxon>
        <taxon>Zoopagomycota</taxon>
        <taxon>Entomophthoromycotina</taxon>
        <taxon>Basidiobolomycetes</taxon>
        <taxon>Basidiobolales</taxon>
        <taxon>Basidiobolaceae</taxon>
        <taxon>Basidiobolus</taxon>
    </lineage>
</organism>
<sequence>MILEDERVISNYSSITAPLLENEGVVELSEQNEASRGTSNMVLGASVLSICIATFTLQTEIAQHVQSGMNYQKPYFILWVAHSFYLFLIPLQFLLNRFKGKSFRDSLQEFRYNVEDIYGLFVRKDEITQSYPSRIIYGHLFRVGFFLTFIFTSAAYLWYVSISFTTMAKLTAIYNTACFFAYVFSTWLLKEELNKIKILAVFLSITGVLMISLDLSGTPDVNTGENSTLLGDIIACICASLIGFYEVLYKKYAVPKETSISFANFFTGIIGGITFFCFWIPIPIFHYLEIESFALPDSTTVIFLLANASMGLIYNACFMIVIALTSPTFAAVGVMLTIPVVAVTDMLVTSTPISLAYVLGGVCIFIGFGVLLSAESSSSNKHVNELNH</sequence>
<feature type="transmembrane region" description="Helical" evidence="1">
    <location>
        <begin position="229"/>
        <end position="248"/>
    </location>
</feature>
<keyword evidence="1" id="KW-0472">Membrane</keyword>
<comment type="caution">
    <text evidence="3">The sequence shown here is derived from an EMBL/GenBank/DDBJ whole genome shotgun (WGS) entry which is preliminary data.</text>
</comment>
<feature type="transmembrane region" description="Helical" evidence="1">
    <location>
        <begin position="76"/>
        <end position="95"/>
    </location>
</feature>
<proteinExistence type="predicted"/>
<dbReference type="EMBL" id="JASJQH010006959">
    <property type="protein sequence ID" value="KAK9722090.1"/>
    <property type="molecule type" value="Genomic_DNA"/>
</dbReference>
<evidence type="ECO:0000256" key="1">
    <source>
        <dbReference type="SAM" id="Phobius"/>
    </source>
</evidence>
<feature type="transmembrane region" description="Helical" evidence="1">
    <location>
        <begin position="171"/>
        <end position="189"/>
    </location>
</feature>